<evidence type="ECO:0000256" key="6">
    <source>
        <dbReference type="ARBA" id="ARBA00026121"/>
    </source>
</evidence>
<gene>
    <name evidence="10" type="ORF">WJX81_003948</name>
</gene>
<comment type="similarity">
    <text evidence="1 7">Belongs to the ATP-dependent AMP-binding enzyme family.</text>
</comment>
<evidence type="ECO:0000256" key="8">
    <source>
        <dbReference type="SAM" id="MobiDB-lite"/>
    </source>
</evidence>
<dbReference type="InterPro" id="IPR020845">
    <property type="entry name" value="AMP-binding_CS"/>
</dbReference>
<dbReference type="CDD" id="cd05927">
    <property type="entry name" value="LC-FACS_euk"/>
    <property type="match status" value="1"/>
</dbReference>
<evidence type="ECO:0000256" key="2">
    <source>
        <dbReference type="ARBA" id="ARBA00022598"/>
    </source>
</evidence>
<dbReference type="GO" id="GO:0005524">
    <property type="term" value="F:ATP binding"/>
    <property type="evidence" value="ECO:0007669"/>
    <property type="project" value="UniProtKB-KW"/>
</dbReference>
<protein>
    <recommendedName>
        <fullName evidence="6 7">Long-chain-fatty-acid--CoA ligase</fullName>
        <ecNumber evidence="6 7">6.2.1.3</ecNumber>
    </recommendedName>
</protein>
<feature type="compositionally biased region" description="Acidic residues" evidence="8">
    <location>
        <begin position="766"/>
        <end position="775"/>
    </location>
</feature>
<dbReference type="GO" id="GO:0005783">
    <property type="term" value="C:endoplasmic reticulum"/>
    <property type="evidence" value="ECO:0007669"/>
    <property type="project" value="TreeGrafter"/>
</dbReference>
<dbReference type="SUPFAM" id="SSF56801">
    <property type="entry name" value="Acetyl-CoA synthetase-like"/>
    <property type="match status" value="1"/>
</dbReference>
<keyword evidence="5 7" id="KW-0067">ATP-binding</keyword>
<dbReference type="AlphaFoldDB" id="A0AAW1R3M7"/>
<keyword evidence="11" id="KW-1185">Reference proteome</keyword>
<dbReference type="EC" id="6.2.1.3" evidence="6 7"/>
<evidence type="ECO:0000256" key="1">
    <source>
        <dbReference type="ARBA" id="ARBA00006432"/>
    </source>
</evidence>
<keyword evidence="4 7" id="KW-0276">Fatty acid metabolism</keyword>
<dbReference type="Gene3D" id="3.40.50.12780">
    <property type="entry name" value="N-terminal domain of ligase-like"/>
    <property type="match status" value="1"/>
</dbReference>
<comment type="function">
    <text evidence="7">Catalyzes the conversion of long-chain fatty acids to their active form acyl-CoAs for both synthesis of cellular lipids, and degradation via beta-oxidation.</text>
</comment>
<name>A0AAW1R3M7_9CHLO</name>
<proteinExistence type="inferred from homology"/>
<accession>A0AAW1R3M7</accession>
<comment type="catalytic activity">
    <reaction evidence="7">
        <text>a long-chain fatty acid + ATP + CoA = a long-chain fatty acyl-CoA + AMP + diphosphate</text>
        <dbReference type="Rhea" id="RHEA:15421"/>
        <dbReference type="ChEBI" id="CHEBI:30616"/>
        <dbReference type="ChEBI" id="CHEBI:33019"/>
        <dbReference type="ChEBI" id="CHEBI:57287"/>
        <dbReference type="ChEBI" id="CHEBI:57560"/>
        <dbReference type="ChEBI" id="CHEBI:83139"/>
        <dbReference type="ChEBI" id="CHEBI:456215"/>
        <dbReference type="EC" id="6.2.1.3"/>
    </reaction>
</comment>
<dbReference type="InterPro" id="IPR042099">
    <property type="entry name" value="ANL_N_sf"/>
</dbReference>
<organism evidence="10 11">
    <name type="scientific">Elliptochloris bilobata</name>
    <dbReference type="NCBI Taxonomy" id="381761"/>
    <lineage>
        <taxon>Eukaryota</taxon>
        <taxon>Viridiplantae</taxon>
        <taxon>Chlorophyta</taxon>
        <taxon>core chlorophytes</taxon>
        <taxon>Trebouxiophyceae</taxon>
        <taxon>Trebouxiophyceae incertae sedis</taxon>
        <taxon>Elliptochloris clade</taxon>
        <taxon>Elliptochloris</taxon>
    </lineage>
</organism>
<sequence>MAPHKYGKLVTEVEPATPARGGKPAYGPVYRNVTAREGYPTLEGITTLYELFSSSAAKYPDNPCLGHRPQVDGKALSYDWLTYREVGDLVDKVASGLVSTGLQPKDKVAVYGSNAPEWMIAMQACNRQGYFCVPLYDTLGENAVEYIISHSETSALFASADKLPTLAKALPKLERGQVRTIVYWGTGAAKDAGFEKACSEAGITAHTWAAFLALGAAKPAKASPPAPGDLCTIMYTSGTTGDPKGVMLKHSAVVAVVAGILAFLNQVAPTFGANLSEKDVMLSYLPLAHIFDRSAEEMFLSVGGRIGYFQGDPRKLVDDIGELKPTIFLGVPRVFDRIYAGVLAKIKEAGGVKALLYSWGFRRKAYFLAQGARYNQASPFFDKLVFSKIKARLGGRVNLILSGGAPLAGHVEEFLKVAMCAPVVQGYGLTETCAASFIGIPDDKGMSGTVGPALPCVSLRLEAVLEMNYDPSATPPRGEVCLHGPTLFSGYYKDKEKTDEVLDEDGWFHTGDIGELAPDGALKIIDRKKNIFKLSQGEYIAVEKVEAVYKKNSLVEQIWVYGNSFENVLVAVVVPNEAALAAWAEKSANGAAGAGDFAALCRSDAARKHVLAELTATGKEGRLKGFEAVKAINLEPQQFTVEDELMTPTFKLKRPQLQKKYQGVLDAMYRSRGDYAVPKAAGLRACLLAEHTDCKAGRFEDSVCATFCLAQSAETVTILDARDALETCGELTGRGRESCFAQFGCSSERVTTYFAAVEAMERAYERDEDGDEDEYVPDKSGGQLPNPFVWRS</sequence>
<evidence type="ECO:0000256" key="4">
    <source>
        <dbReference type="ARBA" id="ARBA00022832"/>
    </source>
</evidence>
<comment type="caution">
    <text evidence="10">The sequence shown here is derived from an EMBL/GenBank/DDBJ whole genome shotgun (WGS) entry which is preliminary data.</text>
</comment>
<evidence type="ECO:0000313" key="11">
    <source>
        <dbReference type="Proteomes" id="UP001445335"/>
    </source>
</evidence>
<dbReference type="InterPro" id="IPR045311">
    <property type="entry name" value="LC-FACS_euk"/>
</dbReference>
<dbReference type="EMBL" id="JALJOU010000053">
    <property type="protein sequence ID" value="KAK9828036.1"/>
    <property type="molecule type" value="Genomic_DNA"/>
</dbReference>
<keyword evidence="3 7" id="KW-0547">Nucleotide-binding</keyword>
<keyword evidence="7" id="KW-0443">Lipid metabolism</keyword>
<reference evidence="10 11" key="1">
    <citation type="journal article" date="2024" name="Nat. Commun.">
        <title>Phylogenomics reveals the evolutionary origins of lichenization in chlorophyte algae.</title>
        <authorList>
            <person name="Puginier C."/>
            <person name="Libourel C."/>
            <person name="Otte J."/>
            <person name="Skaloud P."/>
            <person name="Haon M."/>
            <person name="Grisel S."/>
            <person name="Petersen M."/>
            <person name="Berrin J.G."/>
            <person name="Delaux P.M."/>
            <person name="Dal Grande F."/>
            <person name="Keller J."/>
        </authorList>
    </citation>
    <scope>NUCLEOTIDE SEQUENCE [LARGE SCALE GENOMIC DNA]</scope>
    <source>
        <strain evidence="10 11">SAG 245.80</strain>
    </source>
</reference>
<dbReference type="GO" id="GO:0016020">
    <property type="term" value="C:membrane"/>
    <property type="evidence" value="ECO:0007669"/>
    <property type="project" value="TreeGrafter"/>
</dbReference>
<evidence type="ECO:0000259" key="9">
    <source>
        <dbReference type="Pfam" id="PF00501"/>
    </source>
</evidence>
<evidence type="ECO:0000256" key="7">
    <source>
        <dbReference type="RuleBase" id="RU369030"/>
    </source>
</evidence>
<keyword evidence="2 7" id="KW-0436">Ligase</keyword>
<evidence type="ECO:0000313" key="10">
    <source>
        <dbReference type="EMBL" id="KAK9828036.1"/>
    </source>
</evidence>
<feature type="domain" description="AMP-dependent synthetase/ligase" evidence="9">
    <location>
        <begin position="53"/>
        <end position="492"/>
    </location>
</feature>
<dbReference type="PANTHER" id="PTHR43272:SF3">
    <property type="entry name" value="LONG CHAIN ACYL-COA SYNTHETASE 4"/>
    <property type="match status" value="1"/>
</dbReference>
<dbReference type="PANTHER" id="PTHR43272">
    <property type="entry name" value="LONG-CHAIN-FATTY-ACID--COA LIGASE"/>
    <property type="match status" value="1"/>
</dbReference>
<evidence type="ECO:0000256" key="3">
    <source>
        <dbReference type="ARBA" id="ARBA00022741"/>
    </source>
</evidence>
<evidence type="ECO:0000256" key="5">
    <source>
        <dbReference type="ARBA" id="ARBA00022840"/>
    </source>
</evidence>
<dbReference type="InterPro" id="IPR000873">
    <property type="entry name" value="AMP-dep_synth/lig_dom"/>
</dbReference>
<dbReference type="Proteomes" id="UP001445335">
    <property type="component" value="Unassembled WGS sequence"/>
</dbReference>
<dbReference type="PROSITE" id="PS00455">
    <property type="entry name" value="AMP_BINDING"/>
    <property type="match status" value="1"/>
</dbReference>
<dbReference type="GO" id="GO:0004467">
    <property type="term" value="F:long-chain fatty acid-CoA ligase activity"/>
    <property type="evidence" value="ECO:0007669"/>
    <property type="project" value="UniProtKB-EC"/>
</dbReference>
<feature type="region of interest" description="Disordered" evidence="8">
    <location>
        <begin position="766"/>
        <end position="792"/>
    </location>
</feature>
<dbReference type="Pfam" id="PF00501">
    <property type="entry name" value="AMP-binding"/>
    <property type="match status" value="1"/>
</dbReference>